<reference evidence="1 2" key="1">
    <citation type="submission" date="2018-10" db="EMBL/GenBank/DDBJ databases">
        <title>Genome assembly for a Yunnan-Guizhou Plateau 3E fish, Anabarilius grahami (Regan), and its evolutionary and genetic applications.</title>
        <authorList>
            <person name="Jiang W."/>
        </authorList>
    </citation>
    <scope>NUCLEOTIDE SEQUENCE [LARGE SCALE GENOMIC DNA]</scope>
    <source>
        <strain evidence="1">AG-KIZ</strain>
        <tissue evidence="1">Muscle</tissue>
    </source>
</reference>
<dbReference type="Proteomes" id="UP000281406">
    <property type="component" value="Unassembled WGS sequence"/>
</dbReference>
<comment type="caution">
    <text evidence="1">The sequence shown here is derived from an EMBL/GenBank/DDBJ whole genome shotgun (WGS) entry which is preliminary data.</text>
</comment>
<accession>A0A3N0Y418</accession>
<dbReference type="AlphaFoldDB" id="A0A3N0Y418"/>
<name>A0A3N0Y418_ANAGA</name>
<protein>
    <submittedName>
        <fullName evidence="1">Uncharacterized protein</fullName>
    </submittedName>
</protein>
<sequence length="90" mass="10406">MTESLLYLALVNEVHSFIRAHLQRHELHSSRLLDYRITQIKASAAPSHCHNRTALKKNVNGGCNKECSASKRYRCCQRSKAFLEPRQRQV</sequence>
<proteinExistence type="predicted"/>
<keyword evidence="2" id="KW-1185">Reference proteome</keyword>
<dbReference type="EMBL" id="RJVU01053127">
    <property type="protein sequence ID" value="ROL40927.1"/>
    <property type="molecule type" value="Genomic_DNA"/>
</dbReference>
<evidence type="ECO:0000313" key="2">
    <source>
        <dbReference type="Proteomes" id="UP000281406"/>
    </source>
</evidence>
<evidence type="ECO:0000313" key="1">
    <source>
        <dbReference type="EMBL" id="ROL40927.1"/>
    </source>
</evidence>
<gene>
    <name evidence="1" type="ORF">DPX16_9921</name>
</gene>
<organism evidence="1 2">
    <name type="scientific">Anabarilius grahami</name>
    <name type="common">Kanglang fish</name>
    <name type="synonym">Barilius grahami</name>
    <dbReference type="NCBI Taxonomy" id="495550"/>
    <lineage>
        <taxon>Eukaryota</taxon>
        <taxon>Metazoa</taxon>
        <taxon>Chordata</taxon>
        <taxon>Craniata</taxon>
        <taxon>Vertebrata</taxon>
        <taxon>Euteleostomi</taxon>
        <taxon>Actinopterygii</taxon>
        <taxon>Neopterygii</taxon>
        <taxon>Teleostei</taxon>
        <taxon>Ostariophysi</taxon>
        <taxon>Cypriniformes</taxon>
        <taxon>Xenocyprididae</taxon>
        <taxon>Xenocypridinae</taxon>
        <taxon>Xenocypridinae incertae sedis</taxon>
        <taxon>Anabarilius</taxon>
    </lineage>
</organism>